<dbReference type="Gene3D" id="3.30.70.270">
    <property type="match status" value="1"/>
</dbReference>
<evidence type="ECO:0000259" key="7">
    <source>
        <dbReference type="Pfam" id="PF06817"/>
    </source>
</evidence>
<feature type="non-terminal residue" evidence="8">
    <location>
        <position position="1"/>
    </location>
</feature>
<feature type="domain" description="Reverse transcriptase thumb" evidence="7">
    <location>
        <begin position="15"/>
        <end position="60"/>
    </location>
</feature>
<accession>A0A7L1UDN6</accession>
<feature type="non-terminal residue" evidence="8">
    <location>
        <position position="66"/>
    </location>
</feature>
<evidence type="ECO:0000256" key="4">
    <source>
        <dbReference type="ARBA" id="ARBA00022759"/>
    </source>
</evidence>
<keyword evidence="3" id="KW-0540">Nuclease</keyword>
<dbReference type="AlphaFoldDB" id="A0A7L1UDN6"/>
<dbReference type="GO" id="GO:0016787">
    <property type="term" value="F:hydrolase activity"/>
    <property type="evidence" value="ECO:0007669"/>
    <property type="project" value="UniProtKB-KW"/>
</dbReference>
<name>A0A7L1UDN6_PHANI</name>
<dbReference type="PANTHER" id="PTHR41694">
    <property type="entry name" value="ENDOGENOUS RETROVIRUS GROUP K MEMBER POL PROTEIN"/>
    <property type="match status" value="1"/>
</dbReference>
<protein>
    <submittedName>
        <fullName evidence="8">POK18 protein</fullName>
    </submittedName>
</protein>
<evidence type="ECO:0000313" key="9">
    <source>
        <dbReference type="Proteomes" id="UP000579685"/>
    </source>
</evidence>
<proteinExistence type="predicted"/>
<evidence type="ECO:0000256" key="5">
    <source>
        <dbReference type="ARBA" id="ARBA00022801"/>
    </source>
</evidence>
<sequence length="66" mass="7672">WKYLGWTISDSQVRPQKLTIQQRLSTLHDVQRFMGDIQWLRPVVGITNDDLEKLKPLLRGMDPAAP</sequence>
<dbReference type="GO" id="GO:0003964">
    <property type="term" value="F:RNA-directed DNA polymerase activity"/>
    <property type="evidence" value="ECO:0007669"/>
    <property type="project" value="UniProtKB-KW"/>
</dbReference>
<keyword evidence="1" id="KW-0808">Transferase</keyword>
<dbReference type="GO" id="GO:0004519">
    <property type="term" value="F:endonuclease activity"/>
    <property type="evidence" value="ECO:0007669"/>
    <property type="project" value="UniProtKB-KW"/>
</dbReference>
<dbReference type="InterPro" id="IPR043502">
    <property type="entry name" value="DNA/RNA_pol_sf"/>
</dbReference>
<dbReference type="PANTHER" id="PTHR41694:SF3">
    <property type="entry name" value="RNA-DIRECTED DNA POLYMERASE-RELATED"/>
    <property type="match status" value="1"/>
</dbReference>
<dbReference type="EMBL" id="VXBQ01012756">
    <property type="protein sequence ID" value="NXO70929.1"/>
    <property type="molecule type" value="Genomic_DNA"/>
</dbReference>
<keyword evidence="2" id="KW-0548">Nucleotidyltransferase</keyword>
<keyword evidence="5" id="KW-0378">Hydrolase</keyword>
<dbReference type="Proteomes" id="UP000579685">
    <property type="component" value="Unassembled WGS sequence"/>
</dbReference>
<dbReference type="SUPFAM" id="SSF56672">
    <property type="entry name" value="DNA/RNA polymerases"/>
    <property type="match status" value="1"/>
</dbReference>
<organism evidence="8 9">
    <name type="scientific">Phainopepla nitens</name>
    <name type="common">Phainopepla</name>
    <dbReference type="NCBI Taxonomy" id="161653"/>
    <lineage>
        <taxon>Eukaryota</taxon>
        <taxon>Metazoa</taxon>
        <taxon>Chordata</taxon>
        <taxon>Craniata</taxon>
        <taxon>Vertebrata</taxon>
        <taxon>Euteleostomi</taxon>
        <taxon>Archelosauria</taxon>
        <taxon>Archosauria</taxon>
        <taxon>Dinosauria</taxon>
        <taxon>Saurischia</taxon>
        <taxon>Theropoda</taxon>
        <taxon>Coelurosauria</taxon>
        <taxon>Aves</taxon>
        <taxon>Neognathae</taxon>
        <taxon>Neoaves</taxon>
        <taxon>Telluraves</taxon>
        <taxon>Australaves</taxon>
        <taxon>Passeriformes</taxon>
        <taxon>Bombycillidae</taxon>
        <taxon>Phainopepla</taxon>
    </lineage>
</organism>
<dbReference type="InterPro" id="IPR043128">
    <property type="entry name" value="Rev_trsase/Diguanyl_cyclase"/>
</dbReference>
<gene>
    <name evidence="8" type="primary">Ervk18_5</name>
    <name evidence="8" type="ORF">PHANIT_R15527</name>
</gene>
<evidence type="ECO:0000256" key="3">
    <source>
        <dbReference type="ARBA" id="ARBA00022722"/>
    </source>
</evidence>
<reference evidence="8 9" key="1">
    <citation type="submission" date="2019-09" db="EMBL/GenBank/DDBJ databases">
        <title>Bird 10,000 Genomes (B10K) Project - Family phase.</title>
        <authorList>
            <person name="Zhang G."/>
        </authorList>
    </citation>
    <scope>NUCLEOTIDE SEQUENCE [LARGE SCALE GENOMIC DNA]</scope>
    <source>
        <strain evidence="8">B10K-DU-002-32</strain>
        <tissue evidence="8">Muscle</tissue>
    </source>
</reference>
<evidence type="ECO:0000256" key="1">
    <source>
        <dbReference type="ARBA" id="ARBA00022679"/>
    </source>
</evidence>
<dbReference type="Pfam" id="PF06817">
    <property type="entry name" value="RVT_thumb"/>
    <property type="match status" value="1"/>
</dbReference>
<evidence type="ECO:0000313" key="8">
    <source>
        <dbReference type="EMBL" id="NXO70929.1"/>
    </source>
</evidence>
<evidence type="ECO:0000256" key="2">
    <source>
        <dbReference type="ARBA" id="ARBA00022695"/>
    </source>
</evidence>
<keyword evidence="6" id="KW-0695">RNA-directed DNA polymerase</keyword>
<keyword evidence="4" id="KW-0255">Endonuclease</keyword>
<dbReference type="InterPro" id="IPR010661">
    <property type="entry name" value="RVT_thumb"/>
</dbReference>
<evidence type="ECO:0000256" key="6">
    <source>
        <dbReference type="ARBA" id="ARBA00022918"/>
    </source>
</evidence>
<comment type="caution">
    <text evidence="8">The sequence shown here is derived from an EMBL/GenBank/DDBJ whole genome shotgun (WGS) entry which is preliminary data.</text>
</comment>
<dbReference type="GO" id="GO:0035613">
    <property type="term" value="F:RNA stem-loop binding"/>
    <property type="evidence" value="ECO:0007669"/>
    <property type="project" value="TreeGrafter"/>
</dbReference>
<keyword evidence="9" id="KW-1185">Reference proteome</keyword>